<evidence type="ECO:0000256" key="2">
    <source>
        <dbReference type="ARBA" id="ARBA00006000"/>
    </source>
</evidence>
<reference evidence="10" key="1">
    <citation type="submission" date="2025-08" db="UniProtKB">
        <authorList>
            <consortium name="Ensembl"/>
        </authorList>
    </citation>
    <scope>IDENTIFICATION</scope>
</reference>
<organism evidence="10 11">
    <name type="scientific">Pelusios castaneus</name>
    <name type="common">West African mud turtle</name>
    <dbReference type="NCBI Taxonomy" id="367368"/>
    <lineage>
        <taxon>Eukaryota</taxon>
        <taxon>Metazoa</taxon>
        <taxon>Chordata</taxon>
        <taxon>Craniata</taxon>
        <taxon>Vertebrata</taxon>
        <taxon>Euteleostomi</taxon>
        <taxon>Archelosauria</taxon>
        <taxon>Testudinata</taxon>
        <taxon>Testudines</taxon>
        <taxon>Pleurodira</taxon>
        <taxon>Pelomedusidae</taxon>
        <taxon>Pelusios</taxon>
    </lineage>
</organism>
<keyword evidence="8" id="KW-0812">Transmembrane</keyword>
<evidence type="ECO:0000256" key="6">
    <source>
        <dbReference type="ARBA" id="ARBA00022842"/>
    </source>
</evidence>
<dbReference type="InterPro" id="IPR001757">
    <property type="entry name" value="P_typ_ATPase"/>
</dbReference>
<keyword evidence="7" id="KW-1278">Translocase</keyword>
<keyword evidence="11" id="KW-1185">Reference proteome</keyword>
<dbReference type="GO" id="GO:0140358">
    <property type="term" value="F:P-type transmembrane transporter activity"/>
    <property type="evidence" value="ECO:0007669"/>
    <property type="project" value="InterPro"/>
</dbReference>
<proteinExistence type="inferred from homology"/>
<dbReference type="Proteomes" id="UP000694393">
    <property type="component" value="Unplaced"/>
</dbReference>
<dbReference type="Pfam" id="PF00122">
    <property type="entry name" value="E1-E2_ATPase"/>
    <property type="match status" value="1"/>
</dbReference>
<reference evidence="10" key="2">
    <citation type="submission" date="2025-09" db="UniProtKB">
        <authorList>
            <consortium name="Ensembl"/>
        </authorList>
    </citation>
    <scope>IDENTIFICATION</scope>
</reference>
<evidence type="ECO:0000256" key="7">
    <source>
        <dbReference type="ARBA" id="ARBA00022967"/>
    </source>
</evidence>
<evidence type="ECO:0000256" key="3">
    <source>
        <dbReference type="ARBA" id="ARBA00022723"/>
    </source>
</evidence>
<evidence type="ECO:0000313" key="11">
    <source>
        <dbReference type="Proteomes" id="UP000694393"/>
    </source>
</evidence>
<comment type="similarity">
    <text evidence="2">Belongs to the cation transport ATPase (P-type) (TC 3.A.3) family. Type V subfamily.</text>
</comment>
<evidence type="ECO:0000256" key="1">
    <source>
        <dbReference type="ARBA" id="ARBA00004141"/>
    </source>
</evidence>
<dbReference type="InterPro" id="IPR006544">
    <property type="entry name" value="P-type_TPase_V"/>
</dbReference>
<dbReference type="GO" id="GO:0019829">
    <property type="term" value="F:ATPase-coupled monoatomic cation transmembrane transporter activity"/>
    <property type="evidence" value="ECO:0007669"/>
    <property type="project" value="TreeGrafter"/>
</dbReference>
<evidence type="ECO:0000256" key="8">
    <source>
        <dbReference type="SAM" id="Phobius"/>
    </source>
</evidence>
<protein>
    <recommendedName>
        <fullName evidence="9">P-type ATPase A domain-containing protein</fullName>
    </recommendedName>
</protein>
<dbReference type="AlphaFoldDB" id="A0A8C8S3S4"/>
<dbReference type="SUPFAM" id="SSF81665">
    <property type="entry name" value="Calcium ATPase, transmembrane domain M"/>
    <property type="match status" value="1"/>
</dbReference>
<dbReference type="PANTHER" id="PTHR45630">
    <property type="entry name" value="CATION-TRANSPORTING ATPASE-RELATED"/>
    <property type="match status" value="1"/>
</dbReference>
<accession>A0A8C8S3S4</accession>
<name>A0A8C8S3S4_9SAUR</name>
<keyword evidence="8" id="KW-0472">Membrane</keyword>
<feature type="transmembrane region" description="Helical" evidence="8">
    <location>
        <begin position="149"/>
        <end position="171"/>
    </location>
</feature>
<keyword evidence="6" id="KW-0460">Magnesium</keyword>
<evidence type="ECO:0000256" key="5">
    <source>
        <dbReference type="ARBA" id="ARBA00022840"/>
    </source>
</evidence>
<keyword evidence="4" id="KW-0547">Nucleotide-binding</keyword>
<dbReference type="InterPro" id="IPR059000">
    <property type="entry name" value="ATPase_P-type_domA"/>
</dbReference>
<evidence type="ECO:0000259" key="9">
    <source>
        <dbReference type="Pfam" id="PF00122"/>
    </source>
</evidence>
<evidence type="ECO:0000313" key="10">
    <source>
        <dbReference type="Ensembl" id="ENSPCEP00000014405.1"/>
    </source>
</evidence>
<dbReference type="Gene3D" id="2.70.150.10">
    <property type="entry name" value="Calcium-transporting ATPase, cytoplasmic transduction domain A"/>
    <property type="match status" value="1"/>
</dbReference>
<feature type="transmembrane region" description="Helical" evidence="8">
    <location>
        <begin position="117"/>
        <end position="137"/>
    </location>
</feature>
<dbReference type="GO" id="GO:0005524">
    <property type="term" value="F:ATP binding"/>
    <property type="evidence" value="ECO:0007669"/>
    <property type="project" value="UniProtKB-KW"/>
</dbReference>
<dbReference type="InterPro" id="IPR008250">
    <property type="entry name" value="ATPase_P-typ_transduc_dom_A_sf"/>
</dbReference>
<dbReference type="InterPro" id="IPR023298">
    <property type="entry name" value="ATPase_P-typ_TM_dom_sf"/>
</dbReference>
<keyword evidence="3" id="KW-0479">Metal-binding</keyword>
<feature type="domain" description="P-type ATPase A" evidence="9">
    <location>
        <begin position="24"/>
        <end position="106"/>
    </location>
</feature>
<dbReference type="GO" id="GO:0016887">
    <property type="term" value="F:ATP hydrolysis activity"/>
    <property type="evidence" value="ECO:0007669"/>
    <property type="project" value="InterPro"/>
</dbReference>
<keyword evidence="8" id="KW-1133">Transmembrane helix</keyword>
<dbReference type="SUPFAM" id="SSF81653">
    <property type="entry name" value="Calcium ATPase, transduction domain A"/>
    <property type="match status" value="1"/>
</dbReference>
<keyword evidence="5" id="KW-0067">ATP-binding</keyword>
<dbReference type="NCBIfam" id="TIGR01494">
    <property type="entry name" value="ATPase_P-type"/>
    <property type="match status" value="1"/>
</dbReference>
<dbReference type="GO" id="GO:0015203">
    <property type="term" value="F:polyamine transmembrane transporter activity"/>
    <property type="evidence" value="ECO:0007669"/>
    <property type="project" value="TreeGrafter"/>
</dbReference>
<evidence type="ECO:0000256" key="4">
    <source>
        <dbReference type="ARBA" id="ARBA00022741"/>
    </source>
</evidence>
<dbReference type="GO" id="GO:0031902">
    <property type="term" value="C:late endosome membrane"/>
    <property type="evidence" value="ECO:0007669"/>
    <property type="project" value="TreeGrafter"/>
</dbReference>
<dbReference type="GO" id="GO:0046872">
    <property type="term" value="F:metal ion binding"/>
    <property type="evidence" value="ECO:0007669"/>
    <property type="project" value="UniProtKB-KW"/>
</dbReference>
<dbReference type="Ensembl" id="ENSPCET00000014928.1">
    <property type="protein sequence ID" value="ENSPCEP00000014405.1"/>
    <property type="gene ID" value="ENSPCEG00000011414.1"/>
</dbReference>
<dbReference type="GO" id="GO:0006874">
    <property type="term" value="P:intracellular calcium ion homeostasis"/>
    <property type="evidence" value="ECO:0007669"/>
    <property type="project" value="TreeGrafter"/>
</dbReference>
<sequence length="235" mass="26189">MAPWIIICAEVDSLFILYLTIGCKQLESHYLVPGDILVLEGKKHSLPCDAVLIDGGCIVDEGMLTGESIPVTKTPLPHMENTTSWKRHSGEDYRRHVLFCGTEIIQTKPTGKRPVRAVLTMTESILPPSWFVVFVPLQQPVADTVVMALLLFTVSVPPAIPAALTTGIVYAQKRLKNKKIFCISPQRINICGQINLVCFDKVRHFLQLLKQYSDTALSYSGLPHPHRIHTSLHRG</sequence>
<dbReference type="PANTHER" id="PTHR45630:SF4">
    <property type="entry name" value="CATION-TRANSPORTING ATPASE 13A5-RELATED"/>
    <property type="match status" value="1"/>
</dbReference>
<comment type="subcellular location">
    <subcellularLocation>
        <location evidence="1">Membrane</location>
        <topology evidence="1">Multi-pass membrane protein</topology>
    </subcellularLocation>
</comment>